<dbReference type="EMBL" id="CP016397">
    <property type="protein sequence ID" value="ASQ45089.1"/>
    <property type="molecule type" value="Genomic_DNA"/>
</dbReference>
<keyword evidence="2" id="KW-1185">Reference proteome</keyword>
<evidence type="ECO:0000313" key="1">
    <source>
        <dbReference type="EMBL" id="ASQ45089.1"/>
    </source>
</evidence>
<evidence type="ECO:0000313" key="2">
    <source>
        <dbReference type="Proteomes" id="UP000201728"/>
    </source>
</evidence>
<organism evidence="1 2">
    <name type="scientific">Legionella clemsonensis</name>
    <dbReference type="NCBI Taxonomy" id="1867846"/>
    <lineage>
        <taxon>Bacteria</taxon>
        <taxon>Pseudomonadati</taxon>
        <taxon>Pseudomonadota</taxon>
        <taxon>Gammaproteobacteria</taxon>
        <taxon>Legionellales</taxon>
        <taxon>Legionellaceae</taxon>
        <taxon>Legionella</taxon>
    </lineage>
</organism>
<gene>
    <name evidence="1" type="ORF">clem_02640</name>
</gene>
<sequence>MTKRGEHFSELFYHWRLDKAKNEESVLLTVLDIDAYLQTVLDLKNIKNDFHHVTSLNYIALNRYGKREFGALVYCKFIIQDYFACAGEEEQVLLNAIMENIDGLYIQGRVDTQTKLNSLIASCHLWLDNYTQNRVDVFQIKSLCCTLYLLLKVLEIFLKNLGGWSKQLAKPFVDLNSLIHAIDNLLAKTEERFNAINTSTLLEEKSIIPQNLAEFFDKKYLKIAATNPTERYDLLLEKVSLLKTLVTDTRAVSMTLKKRHEVEKRIQNAQALLDLMEDNARRVIGRKYFLELIEENDKYFQDVMNCLDSEEKTALLEKVEQLKKPTSSQKVYSSVQYGVSYVTALPTSAFRLTVPQDWQNYVVSVIPDTLDSQCKGELKFLIETALKKLKKTLADTETELQILAEKFPADKERYEQFIKSKISPEVIEQMIISSEVMMNSLAMYENLLSYANKMREISKEIYALNEKIDCFLQLHNGFWVKLSNFLARFFSVFKTETAKLVGKVQAIQSELNALKQEYTSNFKKACDVYLQKQGILHPQLHHLLTKEAKSLGSLIEIPKKAVMTKTTMHASFSHIRQCFFYLKEDAVQLAETNRVPLRI</sequence>
<proteinExistence type="predicted"/>
<name>A0A222NZU0_9GAMM</name>
<accession>A0A222NZU0</accession>
<dbReference type="AlphaFoldDB" id="A0A222NZU0"/>
<evidence type="ECO:0008006" key="3">
    <source>
        <dbReference type="Google" id="ProtNLM"/>
    </source>
</evidence>
<dbReference type="Proteomes" id="UP000201728">
    <property type="component" value="Chromosome"/>
</dbReference>
<reference evidence="2" key="1">
    <citation type="submission" date="2016-07" db="EMBL/GenBank/DDBJ databases">
        <authorList>
            <person name="Florea S."/>
            <person name="Webb J.S."/>
            <person name="Jaromczyk J."/>
            <person name="Schardl C.L."/>
        </authorList>
    </citation>
    <scope>NUCLEOTIDE SEQUENCE [LARGE SCALE GENOMIC DNA]</scope>
    <source>
        <strain evidence="2">CDC-D5610</strain>
    </source>
</reference>
<dbReference type="OrthoDB" id="5631848at2"/>
<protein>
    <recommendedName>
        <fullName evidence="3">Purine NTPase</fullName>
    </recommendedName>
</protein>
<dbReference type="RefSeq" id="WP_094090185.1">
    <property type="nucleotide sequence ID" value="NZ_CP016397.1"/>
</dbReference>
<dbReference type="KEGG" id="lcd:clem_02640"/>